<dbReference type="Proteomes" id="UP000756132">
    <property type="component" value="Chromosome 9"/>
</dbReference>
<reference evidence="3" key="1">
    <citation type="submission" date="2021-12" db="EMBL/GenBank/DDBJ databases">
        <authorList>
            <person name="Zaccaron A."/>
            <person name="Stergiopoulos I."/>
        </authorList>
    </citation>
    <scope>NUCLEOTIDE SEQUENCE</scope>
    <source>
        <strain evidence="3">Race5_Kim</strain>
    </source>
</reference>
<sequence>MMHQLFTKRNTPKMSENEDNAHCEATAIDEDWQMVAPPSESAPTTDAHEQSSHSEQPRGSFLPLTEASRSAQSPPDSYAAKLKTGISEQEDATIAMNRLTASVQAQSADLTNAVKKLNQERELLAKERKRLQDKNITEQAEIHAQLNRQVIAMHNSVVAKGEEERQKLHDELKSGFDADMARMSREFQVALDEEAKKRRRVLEEVSDRVVEDRKASETRISAVQQQCQALQQQVSSVEQRVSGVEQCLRPRSQETRPTSSQQERRPAIVGYERSRPTGPTGPAPRSRMDVNAANAAAQRQRAENQQGRSRASEDTVRAHAAHMASGRWVYDCELCA</sequence>
<dbReference type="OrthoDB" id="10510440at2759"/>
<feature type="coiled-coil region" evidence="1">
    <location>
        <begin position="213"/>
        <end position="240"/>
    </location>
</feature>
<evidence type="ECO:0000256" key="2">
    <source>
        <dbReference type="SAM" id="MobiDB-lite"/>
    </source>
</evidence>
<dbReference type="RefSeq" id="XP_047766404.1">
    <property type="nucleotide sequence ID" value="XM_047908436.1"/>
</dbReference>
<protein>
    <submittedName>
        <fullName evidence="3">Uncharacterized protein</fullName>
    </submittedName>
</protein>
<reference evidence="3" key="2">
    <citation type="journal article" date="2022" name="Microb. Genom.">
        <title>A chromosome-scale genome assembly of the tomato pathogen Cladosporium fulvum reveals a compartmentalized genome architecture and the presence of a dispensable chromosome.</title>
        <authorList>
            <person name="Zaccaron A.Z."/>
            <person name="Chen L.H."/>
            <person name="Samaras A."/>
            <person name="Stergiopoulos I."/>
        </authorList>
    </citation>
    <scope>NUCLEOTIDE SEQUENCE</scope>
    <source>
        <strain evidence="3">Race5_Kim</strain>
    </source>
</reference>
<organism evidence="3 4">
    <name type="scientific">Passalora fulva</name>
    <name type="common">Tomato leaf mold</name>
    <name type="synonym">Cladosporium fulvum</name>
    <dbReference type="NCBI Taxonomy" id="5499"/>
    <lineage>
        <taxon>Eukaryota</taxon>
        <taxon>Fungi</taxon>
        <taxon>Dikarya</taxon>
        <taxon>Ascomycota</taxon>
        <taxon>Pezizomycotina</taxon>
        <taxon>Dothideomycetes</taxon>
        <taxon>Dothideomycetidae</taxon>
        <taxon>Mycosphaerellales</taxon>
        <taxon>Mycosphaerellaceae</taxon>
        <taxon>Fulvia</taxon>
    </lineage>
</organism>
<keyword evidence="1" id="KW-0175">Coiled coil</keyword>
<feature type="region of interest" description="Disordered" evidence="2">
    <location>
        <begin position="1"/>
        <end position="78"/>
    </location>
</feature>
<dbReference type="KEGG" id="ffu:CLAFUR5_09288"/>
<accession>A0A9Q8PGG7</accession>
<proteinExistence type="predicted"/>
<keyword evidence="4" id="KW-1185">Reference proteome</keyword>
<dbReference type="EMBL" id="CP090171">
    <property type="protein sequence ID" value="UJO22038.1"/>
    <property type="molecule type" value="Genomic_DNA"/>
</dbReference>
<evidence type="ECO:0000313" key="3">
    <source>
        <dbReference type="EMBL" id="UJO22038.1"/>
    </source>
</evidence>
<feature type="compositionally biased region" description="Low complexity" evidence="2">
    <location>
        <begin position="291"/>
        <end position="308"/>
    </location>
</feature>
<name>A0A9Q8PGG7_PASFU</name>
<dbReference type="GeneID" id="71989166"/>
<gene>
    <name evidence="3" type="ORF">CLAFUR5_09288</name>
</gene>
<feature type="compositionally biased region" description="Basic and acidic residues" evidence="2">
    <location>
        <begin position="46"/>
        <end position="56"/>
    </location>
</feature>
<evidence type="ECO:0000256" key="1">
    <source>
        <dbReference type="SAM" id="Coils"/>
    </source>
</evidence>
<evidence type="ECO:0000313" key="4">
    <source>
        <dbReference type="Proteomes" id="UP000756132"/>
    </source>
</evidence>
<feature type="region of interest" description="Disordered" evidence="2">
    <location>
        <begin position="244"/>
        <end position="315"/>
    </location>
</feature>
<dbReference type="AlphaFoldDB" id="A0A9Q8PGG7"/>
<feature type="coiled-coil region" evidence="1">
    <location>
        <begin position="100"/>
        <end position="141"/>
    </location>
</feature>